<dbReference type="InterPro" id="IPR038726">
    <property type="entry name" value="PDDEXK_AddAB-type"/>
</dbReference>
<dbReference type="EC" id="3.1.11.5" evidence="15"/>
<protein>
    <recommendedName>
        <fullName evidence="15">RecBCD enzyme subunit RecB</fullName>
        <ecNumber evidence="15">3.1.11.5</ecNumber>
        <ecNumber evidence="15">5.6.2.4</ecNumber>
    </recommendedName>
    <alternativeName>
        <fullName evidence="15">DNA 3'-5' helicase subunit RecB</fullName>
    </alternativeName>
    <alternativeName>
        <fullName evidence="15">Exonuclease V subunit RecB</fullName>
        <shortName evidence="15">ExoV subunit RecB</shortName>
    </alternativeName>
    <alternativeName>
        <fullName evidence="15">Helicase/nuclease RecBCD subunit RecB</fullName>
    </alternativeName>
</protein>
<dbReference type="GO" id="GO:0000287">
    <property type="term" value="F:magnesium ion binding"/>
    <property type="evidence" value="ECO:0007669"/>
    <property type="project" value="UniProtKB-UniRule"/>
</dbReference>
<dbReference type="AlphaFoldDB" id="A0A916T6U0"/>
<dbReference type="InterPro" id="IPR000212">
    <property type="entry name" value="DNA_helicase_UvrD/REP"/>
</dbReference>
<dbReference type="GO" id="GO:0005829">
    <property type="term" value="C:cytosol"/>
    <property type="evidence" value="ECO:0007669"/>
    <property type="project" value="TreeGrafter"/>
</dbReference>
<dbReference type="Proteomes" id="UP000621454">
    <property type="component" value="Unassembled WGS sequence"/>
</dbReference>
<name>A0A916T6U0_9ACTN</name>
<comment type="cofactor">
    <cofactor evidence="15">
        <name>Mg(2+)</name>
        <dbReference type="ChEBI" id="CHEBI:18420"/>
    </cofactor>
    <text evidence="15">Binds 1 Mg(2+) ion per subunit.</text>
</comment>
<evidence type="ECO:0000256" key="15">
    <source>
        <dbReference type="HAMAP-Rule" id="MF_01485"/>
    </source>
</evidence>
<reference evidence="19" key="1">
    <citation type="journal article" date="2014" name="Int. J. Syst. Evol. Microbiol.">
        <title>Complete genome sequence of Corynebacterium casei LMG S-19264T (=DSM 44701T), isolated from a smear-ripened cheese.</title>
        <authorList>
            <consortium name="US DOE Joint Genome Institute (JGI-PGF)"/>
            <person name="Walter F."/>
            <person name="Albersmeier A."/>
            <person name="Kalinowski J."/>
            <person name="Ruckert C."/>
        </authorList>
    </citation>
    <scope>NUCLEOTIDE SEQUENCE</scope>
    <source>
        <strain evidence="19">CGMCC 1.12827</strain>
    </source>
</reference>
<evidence type="ECO:0000256" key="16">
    <source>
        <dbReference type="PROSITE-ProRule" id="PRU00560"/>
    </source>
</evidence>
<comment type="domain">
    <text evidence="15">The C-terminal domain has nuclease activity and interacts with RecD. It interacts with RecA, facilitating its loading onto ssDNA.</text>
</comment>
<comment type="catalytic activity">
    <reaction evidence="15">
        <text>Exonucleolytic cleavage (in the presence of ATP) in either 5'- to 3'- or 3'- to 5'-direction to yield 5'-phosphooligonucleotides.</text>
        <dbReference type="EC" id="3.1.11.5"/>
    </reaction>
</comment>
<comment type="subunit">
    <text evidence="15">Heterotrimer of RecB, RecC and RecD. All subunits contribute to DNA-binding. Interacts with RecA.</text>
</comment>
<dbReference type="Gene3D" id="3.90.320.10">
    <property type="match status" value="1"/>
</dbReference>
<evidence type="ECO:0000259" key="18">
    <source>
        <dbReference type="PROSITE" id="PS51217"/>
    </source>
</evidence>
<evidence type="ECO:0000256" key="13">
    <source>
        <dbReference type="ARBA" id="ARBA00034617"/>
    </source>
</evidence>
<reference evidence="19" key="2">
    <citation type="submission" date="2020-09" db="EMBL/GenBank/DDBJ databases">
        <authorList>
            <person name="Sun Q."/>
            <person name="Zhou Y."/>
        </authorList>
    </citation>
    <scope>NUCLEOTIDE SEQUENCE</scope>
    <source>
        <strain evidence="19">CGMCC 1.12827</strain>
    </source>
</reference>
<keyword evidence="6 15" id="KW-0347">Helicase</keyword>
<evidence type="ECO:0000256" key="4">
    <source>
        <dbReference type="ARBA" id="ARBA00022763"/>
    </source>
</evidence>
<dbReference type="EC" id="5.6.2.4" evidence="15"/>
<evidence type="ECO:0000256" key="11">
    <source>
        <dbReference type="ARBA" id="ARBA00023204"/>
    </source>
</evidence>
<dbReference type="Pfam" id="PF12705">
    <property type="entry name" value="PDDEXK_1"/>
    <property type="match status" value="1"/>
</dbReference>
<comment type="similarity">
    <text evidence="15">Belongs to the helicase family. UvrD subfamily.</text>
</comment>
<evidence type="ECO:0000256" key="5">
    <source>
        <dbReference type="ARBA" id="ARBA00022801"/>
    </source>
</evidence>
<dbReference type="PROSITE" id="PS51198">
    <property type="entry name" value="UVRD_HELICASE_ATP_BIND"/>
    <property type="match status" value="1"/>
</dbReference>
<dbReference type="RefSeq" id="WP_188586583.1">
    <property type="nucleotide sequence ID" value="NZ_BMGC01000013.1"/>
</dbReference>
<dbReference type="InterPro" id="IPR014016">
    <property type="entry name" value="UvrD-like_ATP-bd"/>
</dbReference>
<evidence type="ECO:0000256" key="6">
    <source>
        <dbReference type="ARBA" id="ARBA00022806"/>
    </source>
</evidence>
<accession>A0A916T6U0</accession>
<comment type="function">
    <text evidence="15">A helicase/nuclease that prepares dsDNA breaks (DSB) for recombinational DNA repair. Binds to DSBs and unwinds DNA via a highly rapid and processive ATP-dependent bidirectional helicase activity. Unwinds dsDNA until it encounters a Chi (crossover hotspot instigator) sequence from the 3' direction. Cuts ssDNA a few nucleotides 3' to the Chi site. The properties and activities of the enzyme are changed at Chi. The Chi-altered holoenzyme produces a long 3'-ssDNA overhang and facilitates RecA-binding to the ssDNA for homologous DNA recombination and repair. Holoenzyme degrades any linearized DNA that is unable to undergo homologous recombination. In the holoenzyme this subunit contributes ATPase, 3'-5' helicase, exonuclease activity and loads RecA onto ssDNA.</text>
</comment>
<keyword evidence="5 15" id="KW-0378">Hydrolase</keyword>
<evidence type="ECO:0000256" key="14">
    <source>
        <dbReference type="ARBA" id="ARBA00048988"/>
    </source>
</evidence>
<dbReference type="GO" id="GO:0043138">
    <property type="term" value="F:3'-5' DNA helicase activity"/>
    <property type="evidence" value="ECO:0007669"/>
    <property type="project" value="UniProtKB-UniRule"/>
</dbReference>
<dbReference type="GO" id="GO:0000724">
    <property type="term" value="P:double-strand break repair via homologous recombination"/>
    <property type="evidence" value="ECO:0007669"/>
    <property type="project" value="UniProtKB-UniRule"/>
</dbReference>
<evidence type="ECO:0000256" key="9">
    <source>
        <dbReference type="ARBA" id="ARBA00022842"/>
    </source>
</evidence>
<evidence type="ECO:0000256" key="10">
    <source>
        <dbReference type="ARBA" id="ARBA00023125"/>
    </source>
</evidence>
<evidence type="ECO:0000256" key="12">
    <source>
        <dbReference type="ARBA" id="ARBA00023235"/>
    </source>
</evidence>
<dbReference type="InterPro" id="IPR027417">
    <property type="entry name" value="P-loop_NTPase"/>
</dbReference>
<feature type="active site" description="For nuclease activity" evidence="15">
    <location>
        <position position="1057"/>
    </location>
</feature>
<keyword evidence="1 15" id="KW-0540">Nuclease</keyword>
<organism evidence="19 20">
    <name type="scientific">Gordonia jinhuaensis</name>
    <dbReference type="NCBI Taxonomy" id="1517702"/>
    <lineage>
        <taxon>Bacteria</taxon>
        <taxon>Bacillati</taxon>
        <taxon>Actinomycetota</taxon>
        <taxon>Actinomycetes</taxon>
        <taxon>Mycobacteriales</taxon>
        <taxon>Gordoniaceae</taxon>
        <taxon>Gordonia</taxon>
    </lineage>
</organism>
<dbReference type="InterPro" id="IPR004586">
    <property type="entry name" value="RecB"/>
</dbReference>
<evidence type="ECO:0000256" key="1">
    <source>
        <dbReference type="ARBA" id="ARBA00022722"/>
    </source>
</evidence>
<keyword evidence="2 15" id="KW-0479">Metal-binding</keyword>
<dbReference type="GO" id="GO:0008854">
    <property type="term" value="F:exodeoxyribonuclease V activity"/>
    <property type="evidence" value="ECO:0007669"/>
    <property type="project" value="UniProtKB-EC"/>
</dbReference>
<comment type="catalytic activity">
    <reaction evidence="14 15">
        <text>ATP + H2O = ADP + phosphate + H(+)</text>
        <dbReference type="Rhea" id="RHEA:13065"/>
        <dbReference type="ChEBI" id="CHEBI:15377"/>
        <dbReference type="ChEBI" id="CHEBI:15378"/>
        <dbReference type="ChEBI" id="CHEBI:30616"/>
        <dbReference type="ChEBI" id="CHEBI:43474"/>
        <dbReference type="ChEBI" id="CHEBI:456216"/>
        <dbReference type="EC" id="5.6.2.4"/>
    </reaction>
</comment>
<dbReference type="GO" id="GO:0005524">
    <property type="term" value="F:ATP binding"/>
    <property type="evidence" value="ECO:0007669"/>
    <property type="project" value="UniProtKB-UniRule"/>
</dbReference>
<feature type="region of interest" description="Nuclease activity, interacts with RecD and RecA" evidence="15">
    <location>
        <begin position="797"/>
        <end position="1158"/>
    </location>
</feature>
<dbReference type="Pfam" id="PF00580">
    <property type="entry name" value="UvrD-helicase"/>
    <property type="match status" value="1"/>
</dbReference>
<evidence type="ECO:0000313" key="20">
    <source>
        <dbReference type="Proteomes" id="UP000621454"/>
    </source>
</evidence>
<dbReference type="SUPFAM" id="SSF52540">
    <property type="entry name" value="P-loop containing nucleoside triphosphate hydrolases"/>
    <property type="match status" value="1"/>
</dbReference>
<evidence type="ECO:0000256" key="7">
    <source>
        <dbReference type="ARBA" id="ARBA00022839"/>
    </source>
</evidence>
<dbReference type="InterPro" id="IPR011335">
    <property type="entry name" value="Restrct_endonuc-II-like"/>
</dbReference>
<evidence type="ECO:0000313" key="19">
    <source>
        <dbReference type="EMBL" id="GGB32997.1"/>
    </source>
</evidence>
<dbReference type="EMBL" id="BMGC01000013">
    <property type="protein sequence ID" value="GGB32997.1"/>
    <property type="molecule type" value="Genomic_DNA"/>
</dbReference>
<keyword evidence="12 15" id="KW-0413">Isomerase</keyword>
<evidence type="ECO:0000256" key="2">
    <source>
        <dbReference type="ARBA" id="ARBA00022723"/>
    </source>
</evidence>
<evidence type="ECO:0000256" key="8">
    <source>
        <dbReference type="ARBA" id="ARBA00022840"/>
    </source>
</evidence>
<dbReference type="InterPro" id="IPR014017">
    <property type="entry name" value="DNA_helicase_UvrD-like_C"/>
</dbReference>
<feature type="domain" description="UvrD-like helicase C-terminal" evidence="18">
    <location>
        <begin position="356"/>
        <end position="630"/>
    </location>
</feature>
<dbReference type="Gene3D" id="1.10.486.10">
    <property type="entry name" value="PCRA, domain 4"/>
    <property type="match status" value="1"/>
</dbReference>
<comment type="miscellaneous">
    <text evidence="15">In the RecBCD complex, RecB has a slow 3'-5' helicase, an exonuclease activity and loads RecA onto ssDNA, RecD has a fast 5'-3' helicase activity, while RecC stimulates the ATPase and processivity of the RecB helicase and contributes to recognition of the Chi site.</text>
</comment>
<sequence length="1158" mass="125679">MTGYSTTLPPREFHVDGEIPGGTTILEASAGTGKTYAIVGLAARLVAEGTPISELLIVTFSRMATAELRERTRIRLHDLADVLLDPDTARASSDPVARLLATGDRATIDERRSNITAALGDFDSATITTTHNFCSRMLDWLGIGGDRETDLTLVEDLDDLAVQVGRDLYLGGYAGREQRPFGPAVASEIAKVAVRNVHADLSPSVAADDRSPVAHRLRFAVAARAEVARRARRQRIRDFDDLQSTLYRVLTEPDHGAIAATRIRDRFSAVLVDEFQDTDPVQWEIFKICFHRHIRLILVGDPKQAIYAFRGAEILSYLDAVDTAGGHQVLGMNWRSDGDLVTACQHVFGGCALGDPRIVVHPVDAASPGTRLTGLAPLRLRHLGRAGHGLLNKSGFPAPKVMREAVCDDVAADIARLLASTARIVDATGTTRPIRPADIAILVRSHSVIPRLQSSLARHQIASVVGGGQSVFTTESADHWRWVLMGLESPQRLDRVRLAALSPLLGYTPADLDSGGDDLAADIGARLRSLAGVFERVGFAAMFERLAQGGDLQRRILEMDGGERMLTDLTHIAGLCNDAAVHEGLGISGLLRWISERMTDPRAGGAAEYSRRLDRDAHAVQIMTIHASKGLEFAIVYVPFGWDGHGSWGKETFVFHDDDGHRVVDVGGESAPGASGRLATSSQEESAEELRLTYVAITRARCQVVLYWAPVWGTAHSPVHRLLFGDTAAGQTPPQRVPVPPDVRAVEHLRGWAASSDVEISVEPADGSDAPDFVPTPATVSRTQAVAAHFDRIIDSSWTRTSYTAIVAAGAVDAGPVSDPDPAAPSIEVNAAGSETDLPPVLHDEPDRDVTDELLDGETSSLIRRHDMSRGVGEKASTDLEAIVSRPSPMNGLPYGAAFGTVVHDILEHVDTSAPSLRTEVSRRVTESSRRAMMALDVERLTDALVEVLHTPLRLGGTDTHREDEVDLAAIPPRRRRSELTFEFPLAGGDHPVDAEVTIRAIADLLDTWLPDDDPLACYSARLRLLTPRRLRGYLTGSIDSVLRVGPDEDSRYVVVDYKTNRLGGAEAAVGDYRADLLAAEMMHAHYPLQALLYSVALHRFLRWRLPDYDPARHLGPVQYHFVRGMIGPVTPAGYGIFHWHPPAGMIAACSDVLAGRR</sequence>
<dbReference type="HAMAP" id="MF_01485">
    <property type="entry name" value="RecB"/>
    <property type="match status" value="1"/>
</dbReference>
<keyword evidence="11 15" id="KW-0234">DNA repair</keyword>
<dbReference type="PROSITE" id="PS51217">
    <property type="entry name" value="UVRD_HELICASE_CTER"/>
    <property type="match status" value="1"/>
</dbReference>
<feature type="binding site" evidence="16">
    <location>
        <begin position="28"/>
        <end position="35"/>
    </location>
    <ligand>
        <name>ATP</name>
        <dbReference type="ChEBI" id="CHEBI:30616"/>
    </ligand>
</feature>
<feature type="binding site" evidence="15">
    <location>
        <position position="904"/>
    </location>
    <ligand>
        <name>Mg(2+)</name>
        <dbReference type="ChEBI" id="CHEBI:18420"/>
    </ligand>
</feature>
<dbReference type="SUPFAM" id="SSF52980">
    <property type="entry name" value="Restriction endonuclease-like"/>
    <property type="match status" value="1"/>
</dbReference>
<dbReference type="InterPro" id="IPR011604">
    <property type="entry name" value="PDDEXK-like_dom_sf"/>
</dbReference>
<dbReference type="CDD" id="cd22352">
    <property type="entry name" value="RecB_C-like"/>
    <property type="match status" value="1"/>
</dbReference>
<keyword evidence="20" id="KW-1185">Reference proteome</keyword>
<comment type="caution">
    <text evidence="19">The sequence shown here is derived from an EMBL/GenBank/DDBJ whole genome shotgun (WGS) entry which is preliminary data.</text>
</comment>
<dbReference type="GO" id="GO:0009338">
    <property type="term" value="C:exodeoxyribonuclease V complex"/>
    <property type="evidence" value="ECO:0007669"/>
    <property type="project" value="TreeGrafter"/>
</dbReference>
<comment type="domain">
    <text evidence="15">The N-terminal DNA-binding domain is a ssDNA-dependent ATPase and has ATP-dependent 3'-5' helicase function. This domain interacts with RecC.</text>
</comment>
<dbReference type="GO" id="GO:0003677">
    <property type="term" value="F:DNA binding"/>
    <property type="evidence" value="ECO:0007669"/>
    <property type="project" value="UniProtKB-UniRule"/>
</dbReference>
<keyword evidence="8 15" id="KW-0067">ATP-binding</keyword>
<keyword evidence="7 15" id="KW-0269">Exonuclease</keyword>
<keyword evidence="9 15" id="KW-0460">Magnesium</keyword>
<feature type="domain" description="UvrD-like helicase ATP-binding" evidence="17">
    <location>
        <begin position="7"/>
        <end position="337"/>
    </location>
</feature>
<proteinExistence type="inferred from homology"/>
<dbReference type="Pfam" id="PF13361">
    <property type="entry name" value="UvrD_C"/>
    <property type="match status" value="1"/>
</dbReference>
<dbReference type="PANTHER" id="PTHR11070">
    <property type="entry name" value="UVRD / RECB / PCRA DNA HELICASE FAMILY MEMBER"/>
    <property type="match status" value="1"/>
</dbReference>
<gene>
    <name evidence="15 19" type="primary">recB</name>
    <name evidence="19" type="ORF">GCM10011489_21390</name>
</gene>
<feature type="binding site" evidence="15">
    <location>
        <position position="1040"/>
    </location>
    <ligand>
        <name>Mg(2+)</name>
        <dbReference type="ChEBI" id="CHEBI:18420"/>
    </ligand>
</feature>
<dbReference type="PANTHER" id="PTHR11070:SF23">
    <property type="entry name" value="RECBCD ENZYME SUBUNIT RECB"/>
    <property type="match status" value="1"/>
</dbReference>
<keyword evidence="3 15" id="KW-0547">Nucleotide-binding</keyword>
<evidence type="ECO:0000256" key="3">
    <source>
        <dbReference type="ARBA" id="ARBA00022741"/>
    </source>
</evidence>
<evidence type="ECO:0000259" key="17">
    <source>
        <dbReference type="PROSITE" id="PS51198"/>
    </source>
</evidence>
<keyword evidence="4 15" id="KW-0227">DNA damage</keyword>
<dbReference type="Gene3D" id="3.40.50.300">
    <property type="entry name" value="P-loop containing nucleotide triphosphate hydrolases"/>
    <property type="match status" value="2"/>
</dbReference>
<feature type="region of interest" description="DNA-binding and helicase activity, interacts with RecC" evidence="15">
    <location>
        <begin position="1"/>
        <end position="775"/>
    </location>
</feature>
<feature type="binding site" evidence="15">
    <location>
        <position position="1057"/>
    </location>
    <ligand>
        <name>Mg(2+)</name>
        <dbReference type="ChEBI" id="CHEBI:18420"/>
    </ligand>
</feature>
<comment type="catalytic activity">
    <reaction evidence="13 15">
        <text>Couples ATP hydrolysis with the unwinding of duplex DNA by translocating in the 3'-5' direction.</text>
        <dbReference type="EC" id="5.6.2.4"/>
    </reaction>
</comment>
<keyword evidence="10 15" id="KW-0238">DNA-binding</keyword>